<reference evidence="2" key="3">
    <citation type="submission" date="2015-06" db="UniProtKB">
        <authorList>
            <consortium name="EnsemblMetazoa"/>
        </authorList>
    </citation>
    <scope>IDENTIFICATION</scope>
</reference>
<dbReference type="CTD" id="20204849"/>
<dbReference type="KEGG" id="hro:HELRODRAFT_174163"/>
<reference evidence="1 3" key="2">
    <citation type="journal article" date="2013" name="Nature">
        <title>Insights into bilaterian evolution from three spiralian genomes.</title>
        <authorList>
            <person name="Simakov O."/>
            <person name="Marletaz F."/>
            <person name="Cho S.J."/>
            <person name="Edsinger-Gonzales E."/>
            <person name="Havlak P."/>
            <person name="Hellsten U."/>
            <person name="Kuo D.H."/>
            <person name="Larsson T."/>
            <person name="Lv J."/>
            <person name="Arendt D."/>
            <person name="Savage R."/>
            <person name="Osoegawa K."/>
            <person name="de Jong P."/>
            <person name="Grimwood J."/>
            <person name="Chapman J.A."/>
            <person name="Shapiro H."/>
            <person name="Aerts A."/>
            <person name="Otillar R.P."/>
            <person name="Terry A.Y."/>
            <person name="Boore J.L."/>
            <person name="Grigoriev I.V."/>
            <person name="Lindberg D.R."/>
            <person name="Seaver E.C."/>
            <person name="Weisblat D.A."/>
            <person name="Putnam N.H."/>
            <person name="Rokhsar D.S."/>
        </authorList>
    </citation>
    <scope>NUCLEOTIDE SEQUENCE</scope>
</reference>
<dbReference type="EnsemblMetazoa" id="HelroT174163">
    <property type="protein sequence ID" value="HelroP174163"/>
    <property type="gene ID" value="HelroG174163"/>
</dbReference>
<protein>
    <submittedName>
        <fullName evidence="1 2">Uncharacterized protein</fullName>
    </submittedName>
</protein>
<keyword evidence="3" id="KW-1185">Reference proteome</keyword>
<dbReference type="Proteomes" id="UP000015101">
    <property type="component" value="Unassembled WGS sequence"/>
</dbReference>
<organism evidence="2 3">
    <name type="scientific">Helobdella robusta</name>
    <name type="common">Californian leech</name>
    <dbReference type="NCBI Taxonomy" id="6412"/>
    <lineage>
        <taxon>Eukaryota</taxon>
        <taxon>Metazoa</taxon>
        <taxon>Spiralia</taxon>
        <taxon>Lophotrochozoa</taxon>
        <taxon>Annelida</taxon>
        <taxon>Clitellata</taxon>
        <taxon>Hirudinea</taxon>
        <taxon>Rhynchobdellida</taxon>
        <taxon>Glossiphoniidae</taxon>
        <taxon>Helobdella</taxon>
    </lineage>
</organism>
<evidence type="ECO:0000313" key="1">
    <source>
        <dbReference type="EMBL" id="ESO02758.1"/>
    </source>
</evidence>
<sequence length="151" mass="17068">MSICNSFQILPSTKHIHIDNYRVFGVPLEVFIFVEGGAQERKDNGTNGTSLVSASPNISLCQNAFKETEPNIHRRETLCKNKTPLTLEIILSNYQMIEYAMLLTKCGRTNDLILFREGNSDFISVHVQSNECETALPQEKINVSFSSEQLR</sequence>
<accession>T1F7Q0</accession>
<dbReference type="GeneID" id="20204849"/>
<evidence type="ECO:0000313" key="3">
    <source>
        <dbReference type="Proteomes" id="UP000015101"/>
    </source>
</evidence>
<proteinExistence type="predicted"/>
<reference evidence="3" key="1">
    <citation type="submission" date="2012-12" db="EMBL/GenBank/DDBJ databases">
        <authorList>
            <person name="Hellsten U."/>
            <person name="Grimwood J."/>
            <person name="Chapman J.A."/>
            <person name="Shapiro H."/>
            <person name="Aerts A."/>
            <person name="Otillar R.P."/>
            <person name="Terry A.Y."/>
            <person name="Boore J.L."/>
            <person name="Simakov O."/>
            <person name="Marletaz F."/>
            <person name="Cho S.-J."/>
            <person name="Edsinger-Gonzales E."/>
            <person name="Havlak P."/>
            <person name="Kuo D.-H."/>
            <person name="Larsson T."/>
            <person name="Lv J."/>
            <person name="Arendt D."/>
            <person name="Savage R."/>
            <person name="Osoegawa K."/>
            <person name="de Jong P."/>
            <person name="Lindberg D.R."/>
            <person name="Seaver E.C."/>
            <person name="Weisblat D.A."/>
            <person name="Putnam N.H."/>
            <person name="Grigoriev I.V."/>
            <person name="Rokhsar D.S."/>
        </authorList>
    </citation>
    <scope>NUCLEOTIDE SEQUENCE</scope>
</reference>
<dbReference type="RefSeq" id="XP_009018972.1">
    <property type="nucleotide sequence ID" value="XM_009020724.1"/>
</dbReference>
<dbReference type="EMBL" id="KB096716">
    <property type="protein sequence ID" value="ESO02758.1"/>
    <property type="molecule type" value="Genomic_DNA"/>
</dbReference>
<dbReference type="AlphaFoldDB" id="T1F7Q0"/>
<evidence type="ECO:0000313" key="2">
    <source>
        <dbReference type="EnsemblMetazoa" id="HelroP174163"/>
    </source>
</evidence>
<gene>
    <name evidence="2" type="primary">20204849</name>
    <name evidence="1" type="ORF">HELRODRAFT_174163</name>
</gene>
<name>T1F7Q0_HELRO</name>
<dbReference type="HOGENOM" id="CLU_1733480_0_0_1"/>
<dbReference type="InParanoid" id="T1F7Q0"/>
<dbReference type="EMBL" id="AMQM01004839">
    <property type="status" value="NOT_ANNOTATED_CDS"/>
    <property type="molecule type" value="Genomic_DNA"/>
</dbReference>